<organism evidence="1">
    <name type="scientific">Palpitomonas bilix</name>
    <dbReference type="NCBI Taxonomy" id="652834"/>
    <lineage>
        <taxon>Eukaryota</taxon>
        <taxon>Eukaryota incertae sedis</taxon>
    </lineage>
</organism>
<sequence>MPLNPNVGGLSFVYNVHDFFPYQFRCQGEMGVEWGNKTAKATEDEEGEEMKLQPSSEIRSCKKGVERRGAGKSKDSREQRTGIWFLFVLVSMLPCFSSVASVQCPSAHLLSEAQLPLRWCNEV</sequence>
<gene>
    <name evidence="1" type="ORF">PBIL07802_LOCUS25392</name>
</gene>
<protein>
    <submittedName>
        <fullName evidence="1">Uncharacterized protein</fullName>
    </submittedName>
</protein>
<reference evidence="1" key="1">
    <citation type="submission" date="2021-01" db="EMBL/GenBank/DDBJ databases">
        <authorList>
            <person name="Corre E."/>
            <person name="Pelletier E."/>
            <person name="Niang G."/>
            <person name="Scheremetjew M."/>
            <person name="Finn R."/>
            <person name="Kale V."/>
            <person name="Holt S."/>
            <person name="Cochrane G."/>
            <person name="Meng A."/>
            <person name="Brown T."/>
            <person name="Cohen L."/>
        </authorList>
    </citation>
    <scope>NUCLEOTIDE SEQUENCE</scope>
    <source>
        <strain evidence="1">NIES-2562</strain>
    </source>
</reference>
<accession>A0A7S3GDZ0</accession>
<dbReference type="AlphaFoldDB" id="A0A7S3GDZ0"/>
<proteinExistence type="predicted"/>
<dbReference type="EMBL" id="HBIB01039040">
    <property type="protein sequence ID" value="CAE0263095.1"/>
    <property type="molecule type" value="Transcribed_RNA"/>
</dbReference>
<name>A0A7S3GDZ0_9EUKA</name>
<evidence type="ECO:0000313" key="1">
    <source>
        <dbReference type="EMBL" id="CAE0263095.1"/>
    </source>
</evidence>